<keyword evidence="6" id="KW-0799">Topoisomerase</keyword>
<dbReference type="InterPro" id="IPR023405">
    <property type="entry name" value="Topo_IA_core_domain"/>
</dbReference>
<dbReference type="PROSITE" id="PS00396">
    <property type="entry name" value="TOPO_IA_1"/>
    <property type="match status" value="1"/>
</dbReference>
<dbReference type="Pfam" id="PF01131">
    <property type="entry name" value="Topoisom_bac"/>
    <property type="match status" value="1"/>
</dbReference>
<comment type="catalytic activity">
    <reaction evidence="1">
        <text>ATP-independent breakage of single-stranded DNA, followed by passage and rejoining.</text>
        <dbReference type="EC" id="5.6.2.1"/>
    </reaction>
</comment>
<dbReference type="InterPro" id="IPR023406">
    <property type="entry name" value="Topo_IA_AS"/>
</dbReference>
<dbReference type="KEGG" id="alam:RT761_00362"/>
<evidence type="ECO:0000256" key="8">
    <source>
        <dbReference type="ARBA" id="ARBA00023235"/>
    </source>
</evidence>
<dbReference type="InterPro" id="IPR034144">
    <property type="entry name" value="TOPRIM_TopoIII"/>
</dbReference>
<dbReference type="PANTHER" id="PTHR11390">
    <property type="entry name" value="PROKARYOTIC DNA TOPOISOMERASE"/>
    <property type="match status" value="1"/>
</dbReference>
<keyword evidence="8 16" id="KW-0413">Isomerase</keyword>
<evidence type="ECO:0000256" key="6">
    <source>
        <dbReference type="ARBA" id="ARBA00023029"/>
    </source>
</evidence>
<dbReference type="EMBL" id="CP065383">
    <property type="protein sequence ID" value="QPM67170.1"/>
    <property type="molecule type" value="Genomic_DNA"/>
</dbReference>
<evidence type="ECO:0000256" key="9">
    <source>
        <dbReference type="ARBA" id="ARBA00030003"/>
    </source>
</evidence>
<dbReference type="GO" id="GO:0006265">
    <property type="term" value="P:DNA topological change"/>
    <property type="evidence" value="ECO:0007669"/>
    <property type="project" value="InterPro"/>
</dbReference>
<evidence type="ECO:0000256" key="3">
    <source>
        <dbReference type="ARBA" id="ARBA00012891"/>
    </source>
</evidence>
<dbReference type="Gene3D" id="1.10.460.10">
    <property type="entry name" value="Topoisomerase I, domain 2"/>
    <property type="match status" value="1"/>
</dbReference>
<reference evidence="16 17" key="1">
    <citation type="journal article" date="2021" name="Nat. Commun.">
        <title>Isolation of a member of the candidate phylum Atribacteria reveals a unique cell membrane structure.</title>
        <authorList>
            <person name="Taiki K."/>
            <person name="Nobu M.K."/>
            <person name="Kusada H."/>
            <person name="Meng X.-Y."/>
            <person name="Hosoki N."/>
            <person name="Uematsu K."/>
            <person name="Yoshioka H."/>
            <person name="Kamagata Y."/>
            <person name="Tamaki H."/>
        </authorList>
    </citation>
    <scope>NUCLEOTIDE SEQUENCE [LARGE SCALE GENOMIC DNA]</scope>
    <source>
        <strain evidence="16 17">RT761</strain>
    </source>
</reference>
<keyword evidence="17" id="KW-1185">Reference proteome</keyword>
<evidence type="ECO:0000256" key="4">
    <source>
        <dbReference type="ARBA" id="ARBA00022723"/>
    </source>
</evidence>
<organism evidence="16 17">
    <name type="scientific">Atribacter laminatus</name>
    <dbReference type="NCBI Taxonomy" id="2847778"/>
    <lineage>
        <taxon>Bacteria</taxon>
        <taxon>Pseudomonadati</taxon>
        <taxon>Atribacterota</taxon>
        <taxon>Atribacteria</taxon>
        <taxon>Atribacterales</taxon>
        <taxon>Atribacteraceae</taxon>
        <taxon>Atribacter</taxon>
    </lineage>
</organism>
<dbReference type="Gene3D" id="3.40.50.140">
    <property type="match status" value="1"/>
</dbReference>
<keyword evidence="4" id="KW-0479">Metal-binding</keyword>
<dbReference type="InterPro" id="IPR006171">
    <property type="entry name" value="TOPRIM_dom"/>
</dbReference>
<protein>
    <recommendedName>
        <fullName evidence="3">DNA topoisomerase</fullName>
        <ecNumber evidence="3">5.6.2.1</ecNumber>
    </recommendedName>
    <alternativeName>
        <fullName evidence="12">Omega-protein</fullName>
    </alternativeName>
    <alternativeName>
        <fullName evidence="11">Relaxing enzyme</fullName>
    </alternativeName>
    <alternativeName>
        <fullName evidence="9">Swivelase</fullName>
    </alternativeName>
    <alternativeName>
        <fullName evidence="10">Untwisting enzyme</fullName>
    </alternativeName>
</protein>
<feature type="region of interest" description="Disordered" evidence="13">
    <location>
        <begin position="694"/>
        <end position="714"/>
    </location>
</feature>
<feature type="compositionally biased region" description="Basic and acidic residues" evidence="13">
    <location>
        <begin position="700"/>
        <end position="714"/>
    </location>
</feature>
<evidence type="ECO:0000256" key="2">
    <source>
        <dbReference type="ARBA" id="ARBA00009446"/>
    </source>
</evidence>
<evidence type="ECO:0000259" key="15">
    <source>
        <dbReference type="PROSITE" id="PS52039"/>
    </source>
</evidence>
<dbReference type="CDD" id="cd00186">
    <property type="entry name" value="TOP1Ac"/>
    <property type="match status" value="1"/>
</dbReference>
<dbReference type="SUPFAM" id="SSF56712">
    <property type="entry name" value="Prokaryotic type I DNA topoisomerase"/>
    <property type="match status" value="1"/>
</dbReference>
<dbReference type="NCBIfam" id="TIGR01056">
    <property type="entry name" value="topB"/>
    <property type="match status" value="1"/>
</dbReference>
<gene>
    <name evidence="16" type="primary">topB</name>
    <name evidence="16" type="ORF">RT761_00362</name>
</gene>
<keyword evidence="7" id="KW-0238">DNA-binding</keyword>
<dbReference type="InterPro" id="IPR025589">
    <property type="entry name" value="Toprim_C_rpt"/>
</dbReference>
<dbReference type="InterPro" id="IPR003601">
    <property type="entry name" value="Topo_IA_2"/>
</dbReference>
<dbReference type="Gene3D" id="2.70.20.10">
    <property type="entry name" value="Topoisomerase I, domain 3"/>
    <property type="match status" value="1"/>
</dbReference>
<dbReference type="InterPro" id="IPR003602">
    <property type="entry name" value="Topo_IA_DNA-bd_dom"/>
</dbReference>
<feature type="domain" description="Topo IA-type catalytic" evidence="15">
    <location>
        <begin position="153"/>
        <end position="591"/>
    </location>
</feature>
<evidence type="ECO:0000256" key="13">
    <source>
        <dbReference type="SAM" id="MobiDB-lite"/>
    </source>
</evidence>
<proteinExistence type="inferred from homology"/>
<dbReference type="PROSITE" id="PS52039">
    <property type="entry name" value="TOPO_IA_2"/>
    <property type="match status" value="1"/>
</dbReference>
<keyword evidence="5" id="KW-0460">Magnesium</keyword>
<evidence type="ECO:0000256" key="5">
    <source>
        <dbReference type="ARBA" id="ARBA00022842"/>
    </source>
</evidence>
<accession>A0A7T1F1W5</accession>
<sequence>MGKTLIITEKPSVAKDIAKVLGKFTNRKEYLESEKFYITWAIGHLITLAEPEDYEKRFKVWRLNLLPILPDKFLLKPIKKNEKRIKIIKDLIESDDVEEIINGCDAGREGELIFRYIYEFTGSQKPFKRLWLSSMTAPAIRQSFNNLLPGERLELLAEAAKCRSESDWLMGINGTRVFTARFKILLSVGRVQTPTLAILVLREKEIQNFKPTPYWEIFAEFSSPQGAYLGKWIDGEDRVYDQQQALQIEQKVQGKNGKVIEYSDKKTKEQHPLLYDLTELQRDANKIFGFSAKRTLNSAQKLYEARKLITYPRTDSRYLSNDLVDQVTTGWNMLRKCGFDELTQDPFDSKKALKDRRVFDNSRVSDHHAIIPTGEKIDWDTLGRDDQKIMDLICKRFLSVFYPEAIWAQRRIKTQVENENFISKSKVLVEPGWRKVYGKEAGSEESEYLPEAEVGTAVKTEKVWVEEKETKAPPRYTEASLLSAMEGAGKFVEDEELQDIMKESGLGTPATRAAIIERLIEVGYLEREGKTLIPSPKGIELINLVESIPVIELASPQLTGQWEKKLILIEKGQFSRKEFINEIKKLTEEIVAKVKEKPDNGERAKMNSNVGSCPICGSPVQENRSAFACIQWKEGCPFTLWKKILGKTITRSQAQKLITQGRTDVISGFKSKKGKFFKARLILQEGGKIGFEFNSPTQKKKNDSVSTLEEKSSK</sequence>
<dbReference type="Proteomes" id="UP000594463">
    <property type="component" value="Chromosome"/>
</dbReference>
<dbReference type="InterPro" id="IPR005738">
    <property type="entry name" value="TopoIII"/>
</dbReference>
<dbReference type="SMART" id="SM00493">
    <property type="entry name" value="TOPRIM"/>
    <property type="match status" value="1"/>
</dbReference>
<evidence type="ECO:0000256" key="10">
    <source>
        <dbReference type="ARBA" id="ARBA00031985"/>
    </source>
</evidence>
<dbReference type="InterPro" id="IPR013824">
    <property type="entry name" value="Topo_IA_cen_sub1"/>
</dbReference>
<dbReference type="SMART" id="SM00437">
    <property type="entry name" value="TOP1Ac"/>
    <property type="match status" value="1"/>
</dbReference>
<dbReference type="PANTHER" id="PTHR11390:SF21">
    <property type="entry name" value="DNA TOPOISOMERASE 3-ALPHA"/>
    <property type="match status" value="1"/>
</dbReference>
<evidence type="ECO:0000256" key="1">
    <source>
        <dbReference type="ARBA" id="ARBA00000213"/>
    </source>
</evidence>
<evidence type="ECO:0000313" key="17">
    <source>
        <dbReference type="Proteomes" id="UP000594463"/>
    </source>
</evidence>
<feature type="domain" description="Toprim" evidence="14">
    <location>
        <begin position="3"/>
        <end position="136"/>
    </location>
</feature>
<dbReference type="EC" id="5.6.2.1" evidence="3"/>
<dbReference type="GO" id="GO:0006281">
    <property type="term" value="P:DNA repair"/>
    <property type="evidence" value="ECO:0007669"/>
    <property type="project" value="TreeGrafter"/>
</dbReference>
<dbReference type="InterPro" id="IPR013497">
    <property type="entry name" value="Topo_IA_cen"/>
</dbReference>
<dbReference type="InterPro" id="IPR013825">
    <property type="entry name" value="Topo_IA_cen_sub2"/>
</dbReference>
<dbReference type="GO" id="GO:0046872">
    <property type="term" value="F:metal ion binding"/>
    <property type="evidence" value="ECO:0007669"/>
    <property type="project" value="UniProtKB-KW"/>
</dbReference>
<dbReference type="InterPro" id="IPR013826">
    <property type="entry name" value="Topo_IA_cen_sub3"/>
</dbReference>
<evidence type="ECO:0000256" key="12">
    <source>
        <dbReference type="ARBA" id="ARBA00032877"/>
    </source>
</evidence>
<dbReference type="AlphaFoldDB" id="A0A7T1F1W5"/>
<dbReference type="Pfam" id="PF13342">
    <property type="entry name" value="Toprim_Crpt"/>
    <property type="match status" value="1"/>
</dbReference>
<dbReference type="SMART" id="SM00436">
    <property type="entry name" value="TOP1Bc"/>
    <property type="match status" value="1"/>
</dbReference>
<dbReference type="Pfam" id="PF01751">
    <property type="entry name" value="Toprim"/>
    <property type="match status" value="1"/>
</dbReference>
<comment type="similarity">
    <text evidence="2">Belongs to the type IA topoisomerase family.</text>
</comment>
<dbReference type="NCBIfam" id="NF005829">
    <property type="entry name" value="PRK07726.1"/>
    <property type="match status" value="1"/>
</dbReference>
<dbReference type="InterPro" id="IPR000380">
    <property type="entry name" value="Topo_IA"/>
</dbReference>
<dbReference type="GO" id="GO:0003917">
    <property type="term" value="F:DNA topoisomerase type I (single strand cut, ATP-independent) activity"/>
    <property type="evidence" value="ECO:0007669"/>
    <property type="project" value="UniProtKB-EC"/>
</dbReference>
<dbReference type="Gene3D" id="1.10.290.10">
    <property type="entry name" value="Topoisomerase I, domain 4"/>
    <property type="match status" value="1"/>
</dbReference>
<dbReference type="GO" id="GO:0006310">
    <property type="term" value="P:DNA recombination"/>
    <property type="evidence" value="ECO:0007669"/>
    <property type="project" value="TreeGrafter"/>
</dbReference>
<dbReference type="PROSITE" id="PS50880">
    <property type="entry name" value="TOPRIM"/>
    <property type="match status" value="1"/>
</dbReference>
<dbReference type="GO" id="GO:0043597">
    <property type="term" value="C:cytoplasmic replication fork"/>
    <property type="evidence" value="ECO:0007669"/>
    <property type="project" value="TreeGrafter"/>
</dbReference>
<dbReference type="PRINTS" id="PR00417">
    <property type="entry name" value="PRTPISMRASEI"/>
</dbReference>
<name>A0A7T1F1W5_ATRLM</name>
<evidence type="ECO:0000259" key="14">
    <source>
        <dbReference type="PROSITE" id="PS50880"/>
    </source>
</evidence>
<dbReference type="RefSeq" id="WP_218112392.1">
    <property type="nucleotide sequence ID" value="NZ_CP065383.1"/>
</dbReference>
<dbReference type="GO" id="GO:0003677">
    <property type="term" value="F:DNA binding"/>
    <property type="evidence" value="ECO:0007669"/>
    <property type="project" value="UniProtKB-KW"/>
</dbReference>
<evidence type="ECO:0000256" key="7">
    <source>
        <dbReference type="ARBA" id="ARBA00023125"/>
    </source>
</evidence>
<evidence type="ECO:0000313" key="16">
    <source>
        <dbReference type="EMBL" id="QPM67170.1"/>
    </source>
</evidence>
<evidence type="ECO:0000256" key="11">
    <source>
        <dbReference type="ARBA" id="ARBA00032235"/>
    </source>
</evidence>
<dbReference type="CDD" id="cd03362">
    <property type="entry name" value="TOPRIM_TopoIA_TopoIII"/>
    <property type="match status" value="1"/>
</dbReference>